<dbReference type="InterPro" id="IPR010775">
    <property type="entry name" value="DUF1365"/>
</dbReference>
<organism evidence="1 2">
    <name type="scientific">Labilibaculum antarcticum</name>
    <dbReference type="NCBI Taxonomy" id="1717717"/>
    <lineage>
        <taxon>Bacteria</taxon>
        <taxon>Pseudomonadati</taxon>
        <taxon>Bacteroidota</taxon>
        <taxon>Bacteroidia</taxon>
        <taxon>Marinilabiliales</taxon>
        <taxon>Marinifilaceae</taxon>
        <taxon>Labilibaculum</taxon>
    </lineage>
</organism>
<evidence type="ECO:0000313" key="1">
    <source>
        <dbReference type="EMBL" id="BAX80876.1"/>
    </source>
</evidence>
<dbReference type="Proteomes" id="UP000218267">
    <property type="component" value="Chromosome"/>
</dbReference>
<dbReference type="Pfam" id="PF07103">
    <property type="entry name" value="DUF1365"/>
    <property type="match status" value="1"/>
</dbReference>
<accession>A0A1Y1CKG0</accession>
<dbReference type="EMBL" id="AP018042">
    <property type="protein sequence ID" value="BAX80876.1"/>
    <property type="molecule type" value="Genomic_DNA"/>
</dbReference>
<dbReference type="AlphaFoldDB" id="A0A1Y1CKG0"/>
<evidence type="ECO:0000313" key="2">
    <source>
        <dbReference type="Proteomes" id="UP000218267"/>
    </source>
</evidence>
<name>A0A1Y1CKG0_9BACT</name>
<dbReference type="RefSeq" id="WP_096429714.1">
    <property type="nucleotide sequence ID" value="NZ_AP018042.1"/>
</dbReference>
<reference evidence="2" key="2">
    <citation type="journal article" date="2020" name="Antonie Van Leeuwenhoek">
        <title>Labilibaculum antarcticum sp. nov., a novel facultative anaerobic, psychrotorelant bacterium isolated from marine sediment of Antarctica.</title>
        <authorList>
            <person name="Watanabe M."/>
            <person name="Kojima H."/>
            <person name="Fukui M."/>
        </authorList>
    </citation>
    <scope>NUCLEOTIDE SEQUENCE [LARGE SCALE GENOMIC DNA]</scope>
    <source>
        <strain evidence="2">SPP2</strain>
    </source>
</reference>
<dbReference type="PANTHER" id="PTHR33973">
    <property type="entry name" value="OS07G0153300 PROTEIN"/>
    <property type="match status" value="1"/>
</dbReference>
<proteinExistence type="predicted"/>
<evidence type="ECO:0008006" key="3">
    <source>
        <dbReference type="Google" id="ProtNLM"/>
    </source>
</evidence>
<dbReference type="PANTHER" id="PTHR33973:SF4">
    <property type="entry name" value="OS07G0153300 PROTEIN"/>
    <property type="match status" value="1"/>
</dbReference>
<dbReference type="KEGG" id="mbas:ALGA_2554"/>
<sequence>MTTKEEHIINSSLYECEVFHSRTEKIHRSFRYKSFLFSIDLDELPVISKTLWFVSHNRFNYFNFRDRDHLQLTTSGELKGVRFQVEQFLQEQGIHQPPAKIILLTNLCTLGYQFNPVSFYYCFDEENKPLGSIAEVNNTYGEMKLFYLGKDNYCNGKFSDRKKKHFYVSPFIQHDVDFDFELSIPGKVFFNKIDDYKDGKRIFTASLRGKQLVLNNRNVIRFMLRFPVITLQVIFLIHYQALKLYLKGIPYFRKNEHLDLQQDRLKKYEEKNKLTDKNLSTWKTR</sequence>
<gene>
    <name evidence="1" type="ORF">ALGA_2554</name>
</gene>
<dbReference type="OrthoDB" id="9778801at2"/>
<reference evidence="1 2" key="1">
    <citation type="journal article" date="2018" name="Mar. Genomics">
        <title>Complete genome sequence of Marinifilaceae bacterium strain SPP2, isolated from the Antarctic marine sediment.</title>
        <authorList>
            <person name="Watanabe M."/>
            <person name="Kojima H."/>
            <person name="Fukui M."/>
        </authorList>
    </citation>
    <scope>NUCLEOTIDE SEQUENCE [LARGE SCALE GENOMIC DNA]</scope>
    <source>
        <strain evidence="1 2">SPP2</strain>
    </source>
</reference>
<protein>
    <recommendedName>
        <fullName evidence="3">DUF1365 domain-containing protein</fullName>
    </recommendedName>
</protein>
<keyword evidence="2" id="KW-1185">Reference proteome</keyword>